<comment type="caution">
    <text evidence="2">The sequence shown here is derived from an EMBL/GenBank/DDBJ whole genome shotgun (WGS) entry which is preliminary data.</text>
</comment>
<dbReference type="InterPro" id="IPR004394">
    <property type="entry name" value="Iojap/RsfS/C7orf30"/>
</dbReference>
<dbReference type="PANTHER" id="PTHR21043">
    <property type="entry name" value="IOJAP SUPERFAMILY ORTHOLOG"/>
    <property type="match status" value="1"/>
</dbReference>
<dbReference type="FunFam" id="3.30.460.10:FF:000008">
    <property type="entry name" value="Ribosomal silencing factor RsfS"/>
    <property type="match status" value="1"/>
</dbReference>
<accession>D9PIG0</accession>
<dbReference type="HAMAP" id="MF_01477">
    <property type="entry name" value="Iojap_RsfS"/>
    <property type="match status" value="1"/>
</dbReference>
<reference evidence="2" key="2">
    <citation type="journal article" date="2011" name="Microb. Ecol.">
        <title>Taxonomic and Functional Metagenomic Profiling of the Microbial Community in the Anoxic Sediment of a Sub-saline Shallow Lake (Laguna de Carrizo, Central Spain).</title>
        <authorList>
            <person name="Ferrer M."/>
            <person name="Guazzaroni M.E."/>
            <person name="Richter M."/>
            <person name="Garcia-Salamanca A."/>
            <person name="Yarza P."/>
            <person name="Suarez-Suarez A."/>
            <person name="Solano J."/>
            <person name="Alcaide M."/>
            <person name="van Dillewijn P."/>
            <person name="Molina-Henares M.A."/>
            <person name="Lopez-Cortes N."/>
            <person name="Al-Ramahi Y."/>
            <person name="Guerrero C."/>
            <person name="Acosta A."/>
            <person name="de Eugenio L.I."/>
            <person name="Martinez V."/>
            <person name="Marques S."/>
            <person name="Rojo F."/>
            <person name="Santero E."/>
            <person name="Genilloud O."/>
            <person name="Perez-Perez J."/>
            <person name="Rossello-Mora R."/>
            <person name="Ramos J.L."/>
        </authorList>
    </citation>
    <scope>NUCLEOTIDE SEQUENCE</scope>
</reference>
<comment type="similarity">
    <text evidence="1">Belongs to the Iojap/RsfS family.</text>
</comment>
<proteinExistence type="inferred from homology"/>
<name>D9PIG0_9ZZZZ</name>
<dbReference type="GO" id="GO:0017148">
    <property type="term" value="P:negative regulation of translation"/>
    <property type="evidence" value="ECO:0007669"/>
    <property type="project" value="TreeGrafter"/>
</dbReference>
<organism evidence="2">
    <name type="scientific">sediment metagenome</name>
    <dbReference type="NCBI Taxonomy" id="749907"/>
    <lineage>
        <taxon>unclassified sequences</taxon>
        <taxon>metagenomes</taxon>
        <taxon>ecological metagenomes</taxon>
    </lineage>
</organism>
<dbReference type="EMBL" id="ADZX01000429">
    <property type="protein sequence ID" value="EFK96654.1"/>
    <property type="molecule type" value="Genomic_DNA"/>
</dbReference>
<dbReference type="Gene3D" id="3.30.460.10">
    <property type="entry name" value="Beta Polymerase, domain 2"/>
    <property type="match status" value="1"/>
</dbReference>
<reference evidence="2" key="1">
    <citation type="submission" date="2010-07" db="EMBL/GenBank/DDBJ databases">
        <authorList>
            <consortium name="CONSOLIDER consortium CSD2007-00005"/>
            <person name="Guazzaroni M.-E."/>
            <person name="Richter M."/>
            <person name="Garcia-Salamanca A."/>
            <person name="Yarza P."/>
            <person name="Ferrer M."/>
        </authorList>
    </citation>
    <scope>NUCLEOTIDE SEQUENCE</scope>
</reference>
<dbReference type="PANTHER" id="PTHR21043:SF0">
    <property type="entry name" value="MITOCHONDRIAL ASSEMBLY OF RIBOSOMAL LARGE SUBUNIT PROTEIN 1"/>
    <property type="match status" value="1"/>
</dbReference>
<dbReference type="GO" id="GO:0090071">
    <property type="term" value="P:negative regulation of ribosome biogenesis"/>
    <property type="evidence" value="ECO:0007669"/>
    <property type="project" value="TreeGrafter"/>
</dbReference>
<dbReference type="InterPro" id="IPR043519">
    <property type="entry name" value="NT_sf"/>
</dbReference>
<dbReference type="Pfam" id="PF02410">
    <property type="entry name" value="RsfS"/>
    <property type="match status" value="1"/>
</dbReference>
<dbReference type="AlphaFoldDB" id="D9PIG0"/>
<protein>
    <submittedName>
        <fullName evidence="2">Iojap-related protein</fullName>
    </submittedName>
</protein>
<dbReference type="SUPFAM" id="SSF81301">
    <property type="entry name" value="Nucleotidyltransferase"/>
    <property type="match status" value="1"/>
</dbReference>
<dbReference type="NCBIfam" id="TIGR00090">
    <property type="entry name" value="rsfS_iojap_ybeB"/>
    <property type="match status" value="1"/>
</dbReference>
<evidence type="ECO:0000256" key="1">
    <source>
        <dbReference type="ARBA" id="ARBA00010574"/>
    </source>
</evidence>
<evidence type="ECO:0000313" key="2">
    <source>
        <dbReference type="EMBL" id="EFK96654.1"/>
    </source>
</evidence>
<sequence>MRNPVTASPEAVALSIAAAEAASDKLAEDIVAIDVSEKLVITDVFVLCSAANERQVKSVVDAVEERLHAMGSKPLRREGEAEGRWVLLDFGDIVVHVQLSEERIHYAIERLWKDCPVIELPDAVNQGRRRVEARDGE</sequence>
<dbReference type="GO" id="GO:0043023">
    <property type="term" value="F:ribosomal large subunit binding"/>
    <property type="evidence" value="ECO:0007669"/>
    <property type="project" value="TreeGrafter"/>
</dbReference>
<gene>
    <name evidence="2" type="ORF">LDC_1318</name>
</gene>